<dbReference type="InterPro" id="IPR030934">
    <property type="entry name" value="Intein_C"/>
</dbReference>
<keyword evidence="5 7" id="KW-0456">Lyase</keyword>
<dbReference type="InterPro" id="IPR036844">
    <property type="entry name" value="Hint_dom_sf"/>
</dbReference>
<dbReference type="SUPFAM" id="SSF55608">
    <property type="entry name" value="Homing endonucleases"/>
    <property type="match status" value="1"/>
</dbReference>
<dbReference type="PROSITE" id="PS50818">
    <property type="entry name" value="INTEIN_C_TER"/>
    <property type="match status" value="1"/>
</dbReference>
<dbReference type="SMART" id="SM00305">
    <property type="entry name" value="HintC"/>
    <property type="match status" value="1"/>
</dbReference>
<evidence type="ECO:0000256" key="4">
    <source>
        <dbReference type="ARBA" id="ARBA00023027"/>
    </source>
</evidence>
<dbReference type="GO" id="GO:0004519">
    <property type="term" value="F:endonuclease activity"/>
    <property type="evidence" value="ECO:0007669"/>
    <property type="project" value="InterPro"/>
</dbReference>
<protein>
    <submittedName>
        <fullName evidence="7">dTDP-glucose 4,6-dehydratase</fullName>
        <ecNumber evidence="7">4.2.1.46</ecNumber>
    </submittedName>
</protein>
<dbReference type="SUPFAM" id="SSF51294">
    <property type="entry name" value="Hedgehog/intein (Hint) domain"/>
    <property type="match status" value="1"/>
</dbReference>
<dbReference type="InterPro" id="IPR027434">
    <property type="entry name" value="Homing_endonucl"/>
</dbReference>
<reference evidence="7 8" key="1">
    <citation type="submission" date="2011-05" db="EMBL/GenBank/DDBJ databases">
        <title>Complete sequence of Methanotorris igneus Kol 5.</title>
        <authorList>
            <consortium name="US DOE Joint Genome Institute"/>
            <person name="Lucas S."/>
            <person name="Han J."/>
            <person name="Lapidus A."/>
            <person name="Cheng J.-F."/>
            <person name="Goodwin L."/>
            <person name="Pitluck S."/>
            <person name="Peters L."/>
            <person name="Mikhailova N."/>
            <person name="Chertkov O."/>
            <person name="Han C."/>
            <person name="Tapia R."/>
            <person name="Land M."/>
            <person name="Hauser L."/>
            <person name="Kyrpides N."/>
            <person name="Ivanova N."/>
            <person name="Pagani I."/>
            <person name="Sieprawska-Lupa M."/>
            <person name="Whitman W."/>
            <person name="Woyke T."/>
        </authorList>
    </citation>
    <scope>NUCLEOTIDE SEQUENCE [LARGE SCALE GENOMIC DNA]</scope>
    <source>
        <strain evidence="8">DSM 5666 / JCM 11834 / Kol 5</strain>
    </source>
</reference>
<name>F6BEZ8_METIK</name>
<dbReference type="AlphaFoldDB" id="F6BEZ8"/>
<dbReference type="SMART" id="SM00306">
    <property type="entry name" value="HintN"/>
    <property type="match status" value="1"/>
</dbReference>
<dbReference type="SUPFAM" id="SSF51735">
    <property type="entry name" value="NAD(P)-binding Rossmann-fold domains"/>
    <property type="match status" value="2"/>
</dbReference>
<dbReference type="InterPro" id="IPR036291">
    <property type="entry name" value="NAD(P)-bd_dom_sf"/>
</dbReference>
<dbReference type="EC" id="4.2.1.46" evidence="7"/>
<dbReference type="GO" id="GO:0009225">
    <property type="term" value="P:nucleotide-sugar metabolic process"/>
    <property type="evidence" value="ECO:0007669"/>
    <property type="project" value="InterPro"/>
</dbReference>
<dbReference type="InterPro" id="IPR004860">
    <property type="entry name" value="LAGLIDADG_dom"/>
</dbReference>
<sequence length="694" mass="80084">MKILVTGGAGFIGSNFIRYILDKHKDWEVINLDKLGYGSNLENLKGVDDSKYTFVKGDITDFELVSKLVKEVDAIVNFAAESVAEDEFVAIHRHGRINLVTFGELFDQLSKTNKVIKDGKHEIIDVSGKNIKVLSFYNGYGAWFPLKKVIRHYYKGKLLCLRQKWGEIYVTPNHSVYDVFGNLVSADSNPELLVIRRVNYYPHEHKFKNTTKIRAEGNGHLRVTLDKTYTGEKLEALLRLFAAYISEGNATYNKANGSYAVVISNSNENWLKSLAEDYKLISNGSYSITKRNDGVYQLELKSKEFYQMCINLCGKNAPEKKLPDFIYGLDKKYQTLFWETLIKGDGTYRQWKRDKVAEYTTVSRKLAAGLGLLLALLGVDYTYYINKPRDGNYTSYTIRTRLFYNVSTGKREIIEIEYEGYVYDLEVERSHNFVAGVGNVVAHNTHVDRSISNPYSFIESNIIGVYTILEAIRKYNPEVNFVHVSTDEVYGDIKEGSFSEKDRLMPSSPYSASKAGGDMLVLGWARTYNLNAKITRCSNNYGPYQFPEKLIPKTIIRASMDLKVPIYGKGNNVRDWLYVLDHCSGIELVLERGERREIYNIASNQEKKNIEVVKMILELMRKPYDLIEFVEDRPGHDVRYSIDSSKIKELGWRPKYNFEEGLKETVNWYLNNKWWWKPLINEKVLHPTPWKLKW</sequence>
<dbReference type="Proteomes" id="UP000009227">
    <property type="component" value="Chromosome"/>
</dbReference>
<dbReference type="InterPro" id="IPR005888">
    <property type="entry name" value="dTDP_Gluc_deHydtase"/>
</dbReference>
<organism evidence="8">
    <name type="scientific">Methanotorris igneus (strain DSM 5666 / JCM 11834 / Kol 5)</name>
    <dbReference type="NCBI Taxonomy" id="880724"/>
    <lineage>
        <taxon>Archaea</taxon>
        <taxon>Methanobacteriati</taxon>
        <taxon>Methanobacteriota</taxon>
        <taxon>Methanomada group</taxon>
        <taxon>Methanococci</taxon>
        <taxon>Methanococcales</taxon>
        <taxon>Methanocaldococcaceae</taxon>
        <taxon>Methanotorris</taxon>
    </lineage>
</organism>
<feature type="domain" description="DOD-type homing endonuclease" evidence="6">
    <location>
        <begin position="240"/>
        <end position="379"/>
    </location>
</feature>
<evidence type="ECO:0000256" key="2">
    <source>
        <dbReference type="ARBA" id="ARBA00022813"/>
    </source>
</evidence>
<keyword evidence="8" id="KW-1185">Reference proteome</keyword>
<dbReference type="NCBIfam" id="TIGR01181">
    <property type="entry name" value="dTDP_gluc_dehyt"/>
    <property type="match status" value="1"/>
</dbReference>
<dbReference type="STRING" id="880724.Metig_0177"/>
<comment type="cofactor">
    <cofactor evidence="1">
        <name>NAD(+)</name>
        <dbReference type="ChEBI" id="CHEBI:57540"/>
    </cofactor>
</comment>
<dbReference type="OrthoDB" id="4907at2157"/>
<dbReference type="PROSITE" id="PS50819">
    <property type="entry name" value="INTEIN_ENDONUCLEASE"/>
    <property type="match status" value="1"/>
</dbReference>
<dbReference type="Gene3D" id="3.10.28.10">
    <property type="entry name" value="Homing endonucleases"/>
    <property type="match status" value="1"/>
</dbReference>
<dbReference type="CDD" id="cd00081">
    <property type="entry name" value="Hint"/>
    <property type="match status" value="1"/>
</dbReference>
<keyword evidence="2" id="KW-0068">Autocatalytic cleavage</keyword>
<keyword evidence="3" id="KW-0651">Protein splicing</keyword>
<dbReference type="InterPro" id="IPR003586">
    <property type="entry name" value="Hint_dom_C"/>
</dbReference>
<dbReference type="Pfam" id="PF16363">
    <property type="entry name" value="GDP_Man_Dehyd"/>
    <property type="match status" value="2"/>
</dbReference>
<evidence type="ECO:0000313" key="8">
    <source>
        <dbReference type="Proteomes" id="UP000009227"/>
    </source>
</evidence>
<dbReference type="HOGENOM" id="CLU_024851_0_0_2"/>
<dbReference type="InterPro" id="IPR003587">
    <property type="entry name" value="Hint_dom_N"/>
</dbReference>
<proteinExistence type="predicted"/>
<dbReference type="CDD" id="cd05246">
    <property type="entry name" value="dTDP_GD_SDR_e"/>
    <property type="match status" value="1"/>
</dbReference>
<evidence type="ECO:0000256" key="1">
    <source>
        <dbReference type="ARBA" id="ARBA00001911"/>
    </source>
</evidence>
<gene>
    <name evidence="7" type="ordered locus">Metig_0177</name>
</gene>
<evidence type="ECO:0000259" key="6">
    <source>
        <dbReference type="PROSITE" id="PS50819"/>
    </source>
</evidence>
<dbReference type="GO" id="GO:0008460">
    <property type="term" value="F:dTDP-glucose 4,6-dehydratase activity"/>
    <property type="evidence" value="ECO:0007669"/>
    <property type="project" value="UniProtKB-EC"/>
</dbReference>
<dbReference type="KEGG" id="mig:Metig_0177"/>
<dbReference type="InterPro" id="IPR016040">
    <property type="entry name" value="NAD(P)-bd_dom"/>
</dbReference>
<dbReference type="InterPro" id="IPR004042">
    <property type="entry name" value="Intein_endonuc_central"/>
</dbReference>
<evidence type="ECO:0000256" key="5">
    <source>
        <dbReference type="ARBA" id="ARBA00023239"/>
    </source>
</evidence>
<dbReference type="PRINTS" id="PR00379">
    <property type="entry name" value="INTEIN"/>
</dbReference>
<dbReference type="NCBIfam" id="TIGR01443">
    <property type="entry name" value="intein_Cterm"/>
    <property type="match status" value="1"/>
</dbReference>
<dbReference type="InterPro" id="IPR006142">
    <property type="entry name" value="INTEIN"/>
</dbReference>
<accession>F6BEZ8</accession>
<evidence type="ECO:0000313" key="7">
    <source>
        <dbReference type="EMBL" id="AEF95734.1"/>
    </source>
</evidence>
<dbReference type="GO" id="GO:0016539">
    <property type="term" value="P:intein-mediated protein splicing"/>
    <property type="evidence" value="ECO:0007669"/>
    <property type="project" value="InterPro"/>
</dbReference>
<dbReference type="Gene3D" id="3.40.50.720">
    <property type="entry name" value="NAD(P)-binding Rossmann-like Domain"/>
    <property type="match status" value="2"/>
</dbReference>
<dbReference type="EMBL" id="CP002737">
    <property type="protein sequence ID" value="AEF95734.1"/>
    <property type="molecule type" value="Genomic_DNA"/>
</dbReference>
<dbReference type="Pfam" id="PF14528">
    <property type="entry name" value="LAGLIDADG_3"/>
    <property type="match status" value="1"/>
</dbReference>
<evidence type="ECO:0000256" key="3">
    <source>
        <dbReference type="ARBA" id="ARBA00023000"/>
    </source>
</evidence>
<keyword evidence="4" id="KW-0520">NAD</keyword>
<dbReference type="PANTHER" id="PTHR43000">
    <property type="entry name" value="DTDP-D-GLUCOSE 4,6-DEHYDRATASE-RELATED"/>
    <property type="match status" value="1"/>
</dbReference>